<accession>A0ABR9QVI0</accession>
<dbReference type="PANTHER" id="PTHR32024:SF2">
    <property type="entry name" value="TRK SYSTEM POTASSIUM UPTAKE PROTEIN TRKG-RELATED"/>
    <property type="match status" value="1"/>
</dbReference>
<keyword evidence="11" id="KW-1185">Reference proteome</keyword>
<feature type="transmembrane region" description="Helical" evidence="9">
    <location>
        <begin position="236"/>
        <end position="259"/>
    </location>
</feature>
<keyword evidence="3" id="KW-0813">Transport</keyword>
<comment type="caution">
    <text evidence="10">The sequence shown here is derived from an EMBL/GenBank/DDBJ whole genome shotgun (WGS) entry which is preliminary data.</text>
</comment>
<evidence type="ECO:0000256" key="4">
    <source>
        <dbReference type="ARBA" id="ARBA00022475"/>
    </source>
</evidence>
<feature type="transmembrane region" description="Helical" evidence="9">
    <location>
        <begin position="396"/>
        <end position="416"/>
    </location>
</feature>
<evidence type="ECO:0000256" key="8">
    <source>
        <dbReference type="ARBA" id="ARBA00023136"/>
    </source>
</evidence>
<sequence length="495" mass="54552">MNISRRRIIRTTGYTFIGVALFMVPSLLYAFFTDDLVCVRAFAIPVSIMLLLGLIMRFAVKPPNGHIWIRDGYLNIFIIMFISAIAGAVPYFLGIPECGPIDAIFESTAGLSTTSASVLYEPSLPYSMMLWKAIEHWIGGLCVLIFIISLLPQFGLGDQQISTVESHGTYINKIAPKSSLITKYIIGIYTGFTVIAFVYFMICCDAPFDAVMLALASTSTSGVLIHPEGISYYDSFLVETGVSIFTILSSISFVLYIHIIKKHYSEVKRNIEIRAFIGIIVVSTFIIALILFFSNTGKNFVTSLRDSFFQTASFITTSGFALEDYTAWPSAACFVLMLMMLIGGCSASTTGAFKVIRLLIVEKLIERGFLKHMHPRAVRAVKVGNSTISADTASSVTSFAILYLAVIIISTVILSLQNIDLETSFSAVIGTISNDGISFGQIGMGGDYSMFHPLLKIYLCFLMIVGRLGLMTMLLIFLPSFWKPNKKSRHHVVKA</sequence>
<dbReference type="Pfam" id="PF02386">
    <property type="entry name" value="TrkH"/>
    <property type="match status" value="1"/>
</dbReference>
<proteinExistence type="inferred from homology"/>
<comment type="subcellular location">
    <subcellularLocation>
        <location evidence="1">Cell membrane</location>
        <topology evidence="1">Multi-pass membrane protein</topology>
    </subcellularLocation>
</comment>
<dbReference type="RefSeq" id="WP_226384556.1">
    <property type="nucleotide sequence ID" value="NZ_JADCKA010000001.1"/>
</dbReference>
<feature type="transmembrane region" description="Helical" evidence="9">
    <location>
        <begin position="271"/>
        <end position="293"/>
    </location>
</feature>
<protein>
    <submittedName>
        <fullName evidence="10">TrkH family potassium uptake protein</fullName>
    </submittedName>
</protein>
<reference evidence="10 11" key="1">
    <citation type="submission" date="2020-10" db="EMBL/GenBank/DDBJ databases">
        <title>ChiBAC.</title>
        <authorList>
            <person name="Zenner C."/>
            <person name="Hitch T.C.A."/>
            <person name="Clavel T."/>
        </authorList>
    </citation>
    <scope>NUCLEOTIDE SEQUENCE [LARGE SCALE GENOMIC DNA]</scope>
    <source>
        <strain evidence="10 11">DSM 108706</strain>
    </source>
</reference>
<feature type="transmembrane region" description="Helical" evidence="9">
    <location>
        <begin position="72"/>
        <end position="93"/>
    </location>
</feature>
<keyword evidence="6 9" id="KW-1133">Transmembrane helix</keyword>
<evidence type="ECO:0000256" key="7">
    <source>
        <dbReference type="ARBA" id="ARBA00023065"/>
    </source>
</evidence>
<dbReference type="EMBL" id="JADCKA010000001">
    <property type="protein sequence ID" value="MBE5034894.1"/>
    <property type="molecule type" value="Genomic_DNA"/>
</dbReference>
<keyword evidence="4" id="KW-1003">Cell membrane</keyword>
<feature type="transmembrane region" description="Helical" evidence="9">
    <location>
        <begin position="12"/>
        <end position="33"/>
    </location>
</feature>
<comment type="similarity">
    <text evidence="2">Belongs to the TrkH potassium transport family.</text>
</comment>
<evidence type="ECO:0000256" key="1">
    <source>
        <dbReference type="ARBA" id="ARBA00004651"/>
    </source>
</evidence>
<evidence type="ECO:0000256" key="9">
    <source>
        <dbReference type="SAM" id="Phobius"/>
    </source>
</evidence>
<keyword evidence="7" id="KW-0406">Ion transport</keyword>
<feature type="transmembrane region" description="Helical" evidence="9">
    <location>
        <begin position="181"/>
        <end position="202"/>
    </location>
</feature>
<feature type="transmembrane region" description="Helical" evidence="9">
    <location>
        <begin position="327"/>
        <end position="353"/>
    </location>
</feature>
<evidence type="ECO:0000256" key="2">
    <source>
        <dbReference type="ARBA" id="ARBA00009137"/>
    </source>
</evidence>
<dbReference type="InterPro" id="IPR003445">
    <property type="entry name" value="Cat_transpt"/>
</dbReference>
<dbReference type="PANTHER" id="PTHR32024">
    <property type="entry name" value="TRK SYSTEM POTASSIUM UPTAKE PROTEIN TRKG-RELATED"/>
    <property type="match status" value="1"/>
</dbReference>
<evidence type="ECO:0000256" key="3">
    <source>
        <dbReference type="ARBA" id="ARBA00022448"/>
    </source>
</evidence>
<evidence type="ECO:0000256" key="5">
    <source>
        <dbReference type="ARBA" id="ARBA00022692"/>
    </source>
</evidence>
<gene>
    <name evidence="10" type="ORF">INF20_01135</name>
</gene>
<keyword evidence="8 9" id="KW-0472">Membrane</keyword>
<feature type="transmembrane region" description="Helical" evidence="9">
    <location>
        <begin position="129"/>
        <end position="151"/>
    </location>
</feature>
<organism evidence="10 11">
    <name type="scientific">Gallibacter intestinalis</name>
    <dbReference type="NCBI Taxonomy" id="2779356"/>
    <lineage>
        <taxon>Bacteria</taxon>
        <taxon>Bacillati</taxon>
        <taxon>Bacillota</taxon>
        <taxon>Clostridia</taxon>
        <taxon>Eubacteriales</taxon>
        <taxon>Eubacteriaceae</taxon>
        <taxon>Gallibacter</taxon>
    </lineage>
</organism>
<name>A0ABR9QVI0_9FIRM</name>
<evidence type="ECO:0000313" key="11">
    <source>
        <dbReference type="Proteomes" id="UP001516588"/>
    </source>
</evidence>
<feature type="transmembrane region" description="Helical" evidence="9">
    <location>
        <begin position="39"/>
        <end position="60"/>
    </location>
</feature>
<feature type="transmembrane region" description="Helical" evidence="9">
    <location>
        <begin position="455"/>
        <end position="478"/>
    </location>
</feature>
<evidence type="ECO:0000313" key="10">
    <source>
        <dbReference type="EMBL" id="MBE5034894.1"/>
    </source>
</evidence>
<dbReference type="Proteomes" id="UP001516588">
    <property type="component" value="Unassembled WGS sequence"/>
</dbReference>
<evidence type="ECO:0000256" key="6">
    <source>
        <dbReference type="ARBA" id="ARBA00022989"/>
    </source>
</evidence>
<keyword evidence="5 9" id="KW-0812">Transmembrane</keyword>